<feature type="transmembrane region" description="Helical" evidence="7">
    <location>
        <begin position="189"/>
        <end position="207"/>
    </location>
</feature>
<name>A0ABM8FKB6_9BACT</name>
<reference evidence="9 10" key="1">
    <citation type="submission" date="2023-03" db="EMBL/GenBank/DDBJ databases">
        <title>Description of Hydrogenimonas sp. ISO32.</title>
        <authorList>
            <person name="Mino S."/>
            <person name="Fukazawa S."/>
            <person name="Sawabe T."/>
        </authorList>
    </citation>
    <scope>NUCLEOTIDE SEQUENCE [LARGE SCALE GENOMIC DNA]</scope>
    <source>
        <strain evidence="9 10">ISO32</strain>
    </source>
</reference>
<evidence type="ECO:0000256" key="2">
    <source>
        <dbReference type="ARBA" id="ARBA00022475"/>
    </source>
</evidence>
<evidence type="ECO:0000256" key="5">
    <source>
        <dbReference type="ARBA" id="ARBA00022989"/>
    </source>
</evidence>
<feature type="transmembrane region" description="Helical" evidence="7">
    <location>
        <begin position="130"/>
        <end position="146"/>
    </location>
</feature>
<keyword evidence="10" id="KW-1185">Reference proteome</keyword>
<dbReference type="InterPro" id="IPR036938">
    <property type="entry name" value="PAP2/HPO_sf"/>
</dbReference>
<feature type="transmembrane region" description="Helical" evidence="7">
    <location>
        <begin position="56"/>
        <end position="79"/>
    </location>
</feature>
<dbReference type="EMBL" id="AP027370">
    <property type="protein sequence ID" value="BDY11811.1"/>
    <property type="molecule type" value="Genomic_DNA"/>
</dbReference>
<dbReference type="Pfam" id="PF01569">
    <property type="entry name" value="PAP2"/>
    <property type="match status" value="1"/>
</dbReference>
<evidence type="ECO:0000313" key="9">
    <source>
        <dbReference type="EMBL" id="BDY11811.1"/>
    </source>
</evidence>
<dbReference type="PANTHER" id="PTHR14969:SF62">
    <property type="entry name" value="DECAPRENYLPHOSPHORYL-5-PHOSPHORIBOSE PHOSPHATASE RV3807C-RELATED"/>
    <property type="match status" value="1"/>
</dbReference>
<evidence type="ECO:0000256" key="4">
    <source>
        <dbReference type="ARBA" id="ARBA00022801"/>
    </source>
</evidence>
<dbReference type="PANTHER" id="PTHR14969">
    <property type="entry name" value="SPHINGOSINE-1-PHOSPHATE PHOSPHOHYDROLASE"/>
    <property type="match status" value="1"/>
</dbReference>
<dbReference type="CDD" id="cd03392">
    <property type="entry name" value="PAP2_like_2"/>
    <property type="match status" value="1"/>
</dbReference>
<sequence length="212" mass="23407">MQSEIHRKKVLLFLNLTGLALFLSMASTALQGKVPSFDKVAAASFASLHTPFLDRFFVVTTHLNGMLAVLLVSIAVSMLLIGKRRWKALKLYLFTIITAAMVASLLKLFICRERPKEGLLDLSSYAFPSWHATLSATLALIVYTLFVSKIRNGAARIFFGLFLLFWPMLIGFSRIYLNLHWSSDVLGGWGLGLFIATGSVLLFDISGDNGDG</sequence>
<evidence type="ECO:0000256" key="1">
    <source>
        <dbReference type="ARBA" id="ARBA00004651"/>
    </source>
</evidence>
<evidence type="ECO:0000259" key="8">
    <source>
        <dbReference type="SMART" id="SM00014"/>
    </source>
</evidence>
<proteinExistence type="predicted"/>
<comment type="subcellular location">
    <subcellularLocation>
        <location evidence="1">Cell membrane</location>
        <topology evidence="1">Multi-pass membrane protein</topology>
    </subcellularLocation>
</comment>
<dbReference type="Proteomes" id="UP001321445">
    <property type="component" value="Chromosome"/>
</dbReference>
<evidence type="ECO:0000256" key="7">
    <source>
        <dbReference type="SAM" id="Phobius"/>
    </source>
</evidence>
<gene>
    <name evidence="9" type="ORF">HCR_01230</name>
</gene>
<keyword evidence="4" id="KW-0378">Hydrolase</keyword>
<dbReference type="InterPro" id="IPR000326">
    <property type="entry name" value="PAP2/HPO"/>
</dbReference>
<evidence type="ECO:0000256" key="3">
    <source>
        <dbReference type="ARBA" id="ARBA00022692"/>
    </source>
</evidence>
<protein>
    <submittedName>
        <fullName evidence="9">Phosphatidylglycerophosphatase B</fullName>
    </submittedName>
</protein>
<dbReference type="RefSeq" id="WP_286337027.1">
    <property type="nucleotide sequence ID" value="NZ_AP027370.1"/>
</dbReference>
<organism evidence="9 10">
    <name type="scientific">Hydrogenimonas cancrithermarum</name>
    <dbReference type="NCBI Taxonomy" id="2993563"/>
    <lineage>
        <taxon>Bacteria</taxon>
        <taxon>Pseudomonadati</taxon>
        <taxon>Campylobacterota</taxon>
        <taxon>Epsilonproteobacteria</taxon>
        <taxon>Campylobacterales</taxon>
        <taxon>Hydrogenimonadaceae</taxon>
        <taxon>Hydrogenimonas</taxon>
    </lineage>
</organism>
<feature type="transmembrane region" description="Helical" evidence="7">
    <location>
        <begin position="91"/>
        <end position="110"/>
    </location>
</feature>
<keyword evidence="2" id="KW-1003">Cell membrane</keyword>
<feature type="domain" description="Phosphatidic acid phosphatase type 2/haloperoxidase" evidence="8">
    <location>
        <begin position="89"/>
        <end position="200"/>
    </location>
</feature>
<keyword evidence="3 7" id="KW-0812">Transmembrane</keyword>
<keyword evidence="6 7" id="KW-0472">Membrane</keyword>
<feature type="transmembrane region" description="Helical" evidence="7">
    <location>
        <begin position="158"/>
        <end position="177"/>
    </location>
</feature>
<evidence type="ECO:0000313" key="10">
    <source>
        <dbReference type="Proteomes" id="UP001321445"/>
    </source>
</evidence>
<keyword evidence="5 7" id="KW-1133">Transmembrane helix</keyword>
<evidence type="ECO:0000256" key="6">
    <source>
        <dbReference type="ARBA" id="ARBA00023136"/>
    </source>
</evidence>
<dbReference type="Gene3D" id="1.20.144.10">
    <property type="entry name" value="Phosphatidic acid phosphatase type 2/haloperoxidase"/>
    <property type="match status" value="1"/>
</dbReference>
<dbReference type="SMART" id="SM00014">
    <property type="entry name" value="acidPPc"/>
    <property type="match status" value="1"/>
</dbReference>
<dbReference type="SUPFAM" id="SSF48317">
    <property type="entry name" value="Acid phosphatase/Vanadium-dependent haloperoxidase"/>
    <property type="match status" value="1"/>
</dbReference>
<accession>A0ABM8FKB6</accession>